<evidence type="ECO:0000259" key="3">
    <source>
        <dbReference type="PROSITE" id="PS51677"/>
    </source>
</evidence>
<dbReference type="InterPro" id="IPR011330">
    <property type="entry name" value="Glyco_hydro/deAcase_b/a-brl"/>
</dbReference>
<dbReference type="STRING" id="109895.A0A507DWW0"/>
<dbReference type="GO" id="GO:0009272">
    <property type="term" value="P:fungal-type cell wall biogenesis"/>
    <property type="evidence" value="ECO:0007669"/>
    <property type="project" value="UniProtKB-ARBA"/>
</dbReference>
<feature type="domain" description="NodB homology" evidence="3">
    <location>
        <begin position="13"/>
        <end position="223"/>
    </location>
</feature>
<dbReference type="Gene3D" id="3.20.20.370">
    <property type="entry name" value="Glycoside hydrolase/deacetylase"/>
    <property type="match status" value="1"/>
</dbReference>
<dbReference type="GO" id="GO:0016020">
    <property type="term" value="C:membrane"/>
    <property type="evidence" value="ECO:0007669"/>
    <property type="project" value="TreeGrafter"/>
</dbReference>
<evidence type="ECO:0000313" key="4">
    <source>
        <dbReference type="EMBL" id="TPX55360.1"/>
    </source>
</evidence>
<protein>
    <recommendedName>
        <fullName evidence="3">NodB homology domain-containing protein</fullName>
    </recommendedName>
</protein>
<keyword evidence="5" id="KW-1185">Reference proteome</keyword>
<evidence type="ECO:0000313" key="5">
    <source>
        <dbReference type="Proteomes" id="UP000318582"/>
    </source>
</evidence>
<dbReference type="PANTHER" id="PTHR10587:SF133">
    <property type="entry name" value="CHITIN DEACETYLASE 1-RELATED"/>
    <property type="match status" value="1"/>
</dbReference>
<keyword evidence="1" id="KW-0479">Metal-binding</keyword>
<evidence type="ECO:0000256" key="2">
    <source>
        <dbReference type="ARBA" id="ARBA00022801"/>
    </source>
</evidence>
<dbReference type="Proteomes" id="UP000318582">
    <property type="component" value="Unassembled WGS sequence"/>
</dbReference>
<dbReference type="EMBL" id="QEAQ01000113">
    <property type="protein sequence ID" value="TPX55360.1"/>
    <property type="molecule type" value="Genomic_DNA"/>
</dbReference>
<sequence length="223" mass="24928">MNDQTTFLFADTGDWGLTYDDGPSSFHGIDDSTVLVAALKEQGIKCTHFRVGVNALAESGQKVLKAAFDEGHEVANHTWTHHPLTTMTNVEIVAQIKYTEAMIYKVTGAVPTLIRPPYGDVDDRVRAIMSALGYRNVMWTTDPMRDTRDWAATDGNLQDEVVTKTVKEYFPEQRGFISLQHDAFAYEVQIATRIIARMKTGELEMKPKPVGQCTGIPPYRDLS</sequence>
<reference evidence="4 5" key="1">
    <citation type="journal article" date="2019" name="Sci. Rep.">
        <title>Comparative genomics of chytrid fungi reveal insights into the obligate biotrophic and pathogenic lifestyle of Synchytrium endobioticum.</title>
        <authorList>
            <person name="van de Vossenberg B.T.L.H."/>
            <person name="Warris S."/>
            <person name="Nguyen H.D.T."/>
            <person name="van Gent-Pelzer M.P.E."/>
            <person name="Joly D.L."/>
            <person name="van de Geest H.C."/>
            <person name="Bonants P.J.M."/>
            <person name="Smith D.S."/>
            <person name="Levesque C.A."/>
            <person name="van der Lee T.A.J."/>
        </authorList>
    </citation>
    <scope>NUCLEOTIDE SEQUENCE [LARGE SCALE GENOMIC DNA]</scope>
    <source>
        <strain evidence="4 5">CBS 809.83</strain>
    </source>
</reference>
<name>A0A507DWW0_9FUNG</name>
<dbReference type="GO" id="GO:0046872">
    <property type="term" value="F:metal ion binding"/>
    <property type="evidence" value="ECO:0007669"/>
    <property type="project" value="UniProtKB-KW"/>
</dbReference>
<dbReference type="GO" id="GO:0004099">
    <property type="term" value="F:chitin deacetylase activity"/>
    <property type="evidence" value="ECO:0007669"/>
    <property type="project" value="TreeGrafter"/>
</dbReference>
<proteinExistence type="predicted"/>
<dbReference type="SUPFAM" id="SSF88713">
    <property type="entry name" value="Glycoside hydrolase/deacetylase"/>
    <property type="match status" value="1"/>
</dbReference>
<accession>A0A507DWW0</accession>
<keyword evidence="2" id="KW-0378">Hydrolase</keyword>
<organism evidence="4 5">
    <name type="scientific">Powellomyces hirtus</name>
    <dbReference type="NCBI Taxonomy" id="109895"/>
    <lineage>
        <taxon>Eukaryota</taxon>
        <taxon>Fungi</taxon>
        <taxon>Fungi incertae sedis</taxon>
        <taxon>Chytridiomycota</taxon>
        <taxon>Chytridiomycota incertae sedis</taxon>
        <taxon>Chytridiomycetes</taxon>
        <taxon>Spizellomycetales</taxon>
        <taxon>Powellomycetaceae</taxon>
        <taxon>Powellomyces</taxon>
    </lineage>
</organism>
<dbReference type="InterPro" id="IPR050248">
    <property type="entry name" value="Polysacc_deacetylase_ArnD"/>
</dbReference>
<dbReference type="GO" id="GO:0005975">
    <property type="term" value="P:carbohydrate metabolic process"/>
    <property type="evidence" value="ECO:0007669"/>
    <property type="project" value="InterPro"/>
</dbReference>
<dbReference type="PROSITE" id="PS51677">
    <property type="entry name" value="NODB"/>
    <property type="match status" value="1"/>
</dbReference>
<dbReference type="Pfam" id="PF01522">
    <property type="entry name" value="Polysacc_deac_1"/>
    <property type="match status" value="1"/>
</dbReference>
<comment type="caution">
    <text evidence="4">The sequence shown here is derived from an EMBL/GenBank/DDBJ whole genome shotgun (WGS) entry which is preliminary data.</text>
</comment>
<dbReference type="PANTHER" id="PTHR10587">
    <property type="entry name" value="GLYCOSYL TRANSFERASE-RELATED"/>
    <property type="match status" value="1"/>
</dbReference>
<evidence type="ECO:0000256" key="1">
    <source>
        <dbReference type="ARBA" id="ARBA00022723"/>
    </source>
</evidence>
<gene>
    <name evidence="4" type="ORF">PhCBS80983_g05386</name>
</gene>
<dbReference type="InterPro" id="IPR002509">
    <property type="entry name" value="NODB_dom"/>
</dbReference>
<dbReference type="AlphaFoldDB" id="A0A507DWW0"/>